<name>K2Q4H5_9HYPH</name>
<reference evidence="2 3" key="1">
    <citation type="journal article" date="2012" name="J. Bacteriol.">
        <title>Draft Genome Sequence of Agrobacterium albertimagni Strain AOL15.</title>
        <authorList>
            <person name="Trimble W.L."/>
            <person name="Phung le T."/>
            <person name="Meyer F."/>
            <person name="Gilbert J.A."/>
            <person name="Silver S."/>
        </authorList>
    </citation>
    <scope>NUCLEOTIDE SEQUENCE [LARGE SCALE GENOMIC DNA]</scope>
    <source>
        <strain evidence="2 3">AOL15</strain>
    </source>
</reference>
<dbReference type="Gene3D" id="3.20.20.80">
    <property type="entry name" value="Glycosidases"/>
    <property type="match status" value="1"/>
</dbReference>
<dbReference type="EMBL" id="ALJF01000012">
    <property type="protein sequence ID" value="EKF58639.1"/>
    <property type="molecule type" value="Genomic_DNA"/>
</dbReference>
<evidence type="ECO:0008006" key="4">
    <source>
        <dbReference type="Google" id="ProtNLM"/>
    </source>
</evidence>
<evidence type="ECO:0000313" key="2">
    <source>
        <dbReference type="EMBL" id="EKF58639.1"/>
    </source>
</evidence>
<keyword evidence="1" id="KW-0732">Signal</keyword>
<dbReference type="InterPro" id="IPR017853">
    <property type="entry name" value="GH"/>
</dbReference>
<sequence length="460" mass="50735">MTGMLKTIARTATQVQTFKLAMSALVILCGLAPGTVQAEGVQARATSDFLDSIGVVSTFEDRGQPYEKTLAMLRYGGFRWLRGGIEGLSDSGPLRIESFLRLHEEAGVKISWGLGSGISDVERLVATGRILARAGALLAFEGNNEPNNWPVTYKGEKGGGRSSWLPLAKLHADLYRMVKSDPELAAYPVWSLSEPGAQTDNAGLQFLTIPEEANTLMQAGTRFADYANVHNYLYHPNVPDPADNKTWDAADPSSATSVDGLYGNFGRTWANRFEGYSEEDLVDLPRVTTETGVAIKGNVDEALQGVNLVNLYLSQFVRGYRHTAVYILRDRTDEEGVQTYGFFDPQYKPRLGAHYLHNLTRILADDGRSEALERLDYTITPKFETVHDLLLQHSDGTFQLVIWGESLVGTNKLKVSLDKMAKRLDLYDATVGSTAVSTFESLTEIEIEISDHPVVLKIVY</sequence>
<evidence type="ECO:0000256" key="1">
    <source>
        <dbReference type="SAM" id="SignalP"/>
    </source>
</evidence>
<organism evidence="2 3">
    <name type="scientific">Agrobacterium albertimagni AOL15</name>
    <dbReference type="NCBI Taxonomy" id="1156935"/>
    <lineage>
        <taxon>Bacteria</taxon>
        <taxon>Pseudomonadati</taxon>
        <taxon>Pseudomonadota</taxon>
        <taxon>Alphaproteobacteria</taxon>
        <taxon>Hyphomicrobiales</taxon>
        <taxon>Rhizobiaceae</taxon>
        <taxon>Rhizobium/Agrobacterium group</taxon>
        <taxon>Agrobacterium</taxon>
    </lineage>
</organism>
<feature type="chain" id="PRO_5003865829" description="Glycosyl hydrolase" evidence="1">
    <location>
        <begin position="39"/>
        <end position="460"/>
    </location>
</feature>
<dbReference type="SUPFAM" id="SSF51445">
    <property type="entry name" value="(Trans)glycosidases"/>
    <property type="match status" value="1"/>
</dbReference>
<protein>
    <recommendedName>
        <fullName evidence="4">Glycosyl hydrolase</fullName>
    </recommendedName>
</protein>
<feature type="signal peptide" evidence="1">
    <location>
        <begin position="1"/>
        <end position="38"/>
    </location>
</feature>
<proteinExistence type="predicted"/>
<dbReference type="AlphaFoldDB" id="K2Q4H5"/>
<dbReference type="PATRIC" id="fig|1156935.5.peg.3123"/>
<accession>K2Q4H5</accession>
<keyword evidence="3" id="KW-1185">Reference proteome</keyword>
<comment type="caution">
    <text evidence="2">The sequence shown here is derived from an EMBL/GenBank/DDBJ whole genome shotgun (WGS) entry which is preliminary data.</text>
</comment>
<dbReference type="eggNOG" id="COG3209">
    <property type="taxonomic scope" value="Bacteria"/>
</dbReference>
<evidence type="ECO:0000313" key="3">
    <source>
        <dbReference type="Proteomes" id="UP000007123"/>
    </source>
</evidence>
<dbReference type="STRING" id="1156935.QWE_15386"/>
<dbReference type="Proteomes" id="UP000007123">
    <property type="component" value="Unassembled WGS sequence"/>
</dbReference>
<gene>
    <name evidence="2" type="ORF">QWE_15386</name>
</gene>